<dbReference type="PANTHER" id="PTHR21661:SF35">
    <property type="entry name" value="EPOXIDE HYDROLASE"/>
    <property type="match status" value="1"/>
</dbReference>
<evidence type="ECO:0000256" key="2">
    <source>
        <dbReference type="ARBA" id="ARBA00022797"/>
    </source>
</evidence>
<dbReference type="InterPro" id="IPR000639">
    <property type="entry name" value="Epox_hydrolase-like"/>
</dbReference>
<evidence type="ECO:0000259" key="4">
    <source>
        <dbReference type="Pfam" id="PF06441"/>
    </source>
</evidence>
<dbReference type="Proteomes" id="UP001386437">
    <property type="component" value="Unassembled WGS sequence"/>
</dbReference>
<dbReference type="PIRSF" id="PIRSF001112">
    <property type="entry name" value="Epoxide_hydrolase"/>
    <property type="match status" value="1"/>
</dbReference>
<name>A0ABU8IQ59_9BURK</name>
<dbReference type="PRINTS" id="PR00412">
    <property type="entry name" value="EPOXHYDRLASE"/>
</dbReference>
<comment type="caution">
    <text evidence="5">The sequence shown here is derived from an EMBL/GenBank/DDBJ whole genome shotgun (WGS) entry which is preliminary data.</text>
</comment>
<evidence type="ECO:0000256" key="3">
    <source>
        <dbReference type="ARBA" id="ARBA00022801"/>
    </source>
</evidence>
<dbReference type="EMBL" id="JACFYJ010000012">
    <property type="protein sequence ID" value="MEI5997620.1"/>
    <property type="molecule type" value="Genomic_DNA"/>
</dbReference>
<evidence type="ECO:0000256" key="1">
    <source>
        <dbReference type="ARBA" id="ARBA00010088"/>
    </source>
</evidence>
<organism evidence="5 6">
    <name type="scientific">Paraburkholderia bengalensis</name>
    <dbReference type="NCBI Taxonomy" id="2747562"/>
    <lineage>
        <taxon>Bacteria</taxon>
        <taxon>Pseudomonadati</taxon>
        <taxon>Pseudomonadota</taxon>
        <taxon>Betaproteobacteria</taxon>
        <taxon>Burkholderiales</taxon>
        <taxon>Burkholderiaceae</taxon>
        <taxon>Paraburkholderia</taxon>
    </lineage>
</organism>
<protein>
    <submittedName>
        <fullName evidence="5">Epoxide hydrolase</fullName>
    </submittedName>
</protein>
<accession>A0ABU8IQ59</accession>
<proteinExistence type="inferred from homology"/>
<sequence length="387" mass="43772">MDITPFRIEIPQSDLEDLRQRLSATRFPERETVVDSAQGPQLERVRKLVEYWRTQYDWRRLETRLNSYPQFTTEIDGVEIHFLHIRSKHENATPMVMTHGWPGSIVEFLDVIDPLVNPTKHGGHAEEAFHLVLPSIPGFGFSGKPTEKGWNRTRIGRAWDLLMKRLGYFEYVAQGGDWGSVITTEMGRLKLEGLRAIHVNLPFVAPVPFPENPTDEEKVAIAQCILFAEDGSFYHHLQTTRPQTIGYSLADSPAGQAAWIYEKLAAWSDSNGVAENVFSYDQMLDNIMFYWLTNTGASSARIYAEHPGLTFAAVPVDIPVAVSVFPGEIYTPPKEWAERAFSNMFYWNRAAKGGHFAAFEQPQVFAAEIRTAFAKFRSAQDVTAAAD</sequence>
<keyword evidence="2" id="KW-0058">Aromatic hydrocarbons catabolism</keyword>
<dbReference type="PANTHER" id="PTHR21661">
    <property type="entry name" value="EPOXIDE HYDROLASE 1-RELATED"/>
    <property type="match status" value="1"/>
</dbReference>
<dbReference type="Pfam" id="PF06441">
    <property type="entry name" value="EHN"/>
    <property type="match status" value="1"/>
</dbReference>
<dbReference type="Gene3D" id="3.40.50.1820">
    <property type="entry name" value="alpha/beta hydrolase"/>
    <property type="match status" value="1"/>
</dbReference>
<dbReference type="InterPro" id="IPR010497">
    <property type="entry name" value="Epoxide_hydro_N"/>
</dbReference>
<feature type="domain" description="Epoxide hydrolase N-terminal" evidence="4">
    <location>
        <begin position="3"/>
        <end position="108"/>
    </location>
</feature>
<dbReference type="SUPFAM" id="SSF53474">
    <property type="entry name" value="alpha/beta-Hydrolases"/>
    <property type="match status" value="1"/>
</dbReference>
<comment type="similarity">
    <text evidence="1">Belongs to the peptidase S33 family.</text>
</comment>
<dbReference type="GO" id="GO:0016787">
    <property type="term" value="F:hydrolase activity"/>
    <property type="evidence" value="ECO:0007669"/>
    <property type="project" value="UniProtKB-KW"/>
</dbReference>
<dbReference type="InterPro" id="IPR029058">
    <property type="entry name" value="AB_hydrolase_fold"/>
</dbReference>
<keyword evidence="3 5" id="KW-0378">Hydrolase</keyword>
<gene>
    <name evidence="5" type="ORF">H3V53_10510</name>
</gene>
<dbReference type="InterPro" id="IPR016292">
    <property type="entry name" value="Epoxide_hydrolase"/>
</dbReference>
<dbReference type="RefSeq" id="WP_336597874.1">
    <property type="nucleotide sequence ID" value="NZ_JACFYJ010000012.1"/>
</dbReference>
<evidence type="ECO:0000313" key="6">
    <source>
        <dbReference type="Proteomes" id="UP001386437"/>
    </source>
</evidence>
<evidence type="ECO:0000313" key="5">
    <source>
        <dbReference type="EMBL" id="MEI5997620.1"/>
    </source>
</evidence>
<reference evidence="5 6" key="1">
    <citation type="journal article" date="2022" name="Arch. Microbiol.">
        <title>Paraburkholderia bengalensis sp. nov. isolated from roots of Oryza sativa, IR64.</title>
        <authorList>
            <person name="Nag P."/>
            <person name="Mondal N."/>
            <person name="Sarkar J."/>
            <person name="Das S."/>
        </authorList>
    </citation>
    <scope>NUCLEOTIDE SEQUENCE [LARGE SCALE GENOMIC DNA]</scope>
    <source>
        <strain evidence="5 6">IR64_4_BI</strain>
    </source>
</reference>
<keyword evidence="6" id="KW-1185">Reference proteome</keyword>